<dbReference type="CDD" id="cd18997">
    <property type="entry name" value="LGIC_ECD_nAChR"/>
    <property type="match status" value="1"/>
</dbReference>
<feature type="transmembrane region" description="Helical" evidence="5">
    <location>
        <begin position="21"/>
        <end position="41"/>
    </location>
</feature>
<dbReference type="PROSITE" id="PS00236">
    <property type="entry name" value="NEUROTR_ION_CHANNEL"/>
    <property type="match status" value="1"/>
</dbReference>
<comment type="subcellular location">
    <subcellularLocation>
        <location evidence="1">Membrane</location>
        <topology evidence="1">Multi-pass membrane protein</topology>
    </subcellularLocation>
</comment>
<keyword evidence="5" id="KW-0813">Transport</keyword>
<evidence type="ECO:0000313" key="9">
    <source>
        <dbReference type="Proteomes" id="UP000887563"/>
    </source>
</evidence>
<evidence type="ECO:0000259" key="8">
    <source>
        <dbReference type="Pfam" id="PF02932"/>
    </source>
</evidence>
<evidence type="ECO:0000313" key="10">
    <source>
        <dbReference type="WBParaSite" id="Minc3s02039g27912"/>
    </source>
</evidence>
<feature type="compositionally biased region" description="Low complexity" evidence="6">
    <location>
        <begin position="539"/>
        <end position="550"/>
    </location>
</feature>
<dbReference type="WBParaSite" id="Minc3s02039g27912">
    <property type="protein sequence ID" value="Minc3s02039g27912"/>
    <property type="gene ID" value="Minc3s02039g27912"/>
</dbReference>
<feature type="domain" description="Neurotransmitter-gated ion-channel transmembrane" evidence="8">
    <location>
        <begin position="344"/>
        <end position="617"/>
    </location>
</feature>
<dbReference type="PRINTS" id="PR00252">
    <property type="entry name" value="NRIONCHANNEL"/>
</dbReference>
<evidence type="ECO:0000256" key="6">
    <source>
        <dbReference type="SAM" id="MobiDB-lite"/>
    </source>
</evidence>
<dbReference type="Proteomes" id="UP000887563">
    <property type="component" value="Unplaced"/>
</dbReference>
<evidence type="ECO:0000256" key="2">
    <source>
        <dbReference type="ARBA" id="ARBA00022692"/>
    </source>
</evidence>
<keyword evidence="5" id="KW-0407">Ion channel</keyword>
<dbReference type="InterPro" id="IPR036734">
    <property type="entry name" value="Neur_chan_lig-bd_sf"/>
</dbReference>
<feature type="transmembrane region" description="Helical" evidence="5">
    <location>
        <begin position="339"/>
        <end position="361"/>
    </location>
</feature>
<evidence type="ECO:0000256" key="5">
    <source>
        <dbReference type="RuleBase" id="RU000687"/>
    </source>
</evidence>
<name>A0A914MMH6_MELIC</name>
<proteinExistence type="inferred from homology"/>
<dbReference type="SUPFAM" id="SSF63712">
    <property type="entry name" value="Nicotinic receptor ligand binding domain-like"/>
    <property type="match status" value="1"/>
</dbReference>
<evidence type="ECO:0000256" key="3">
    <source>
        <dbReference type="ARBA" id="ARBA00022989"/>
    </source>
</evidence>
<evidence type="ECO:0000256" key="4">
    <source>
        <dbReference type="ARBA" id="ARBA00023136"/>
    </source>
</evidence>
<dbReference type="GO" id="GO:0016020">
    <property type="term" value="C:membrane"/>
    <property type="evidence" value="ECO:0007669"/>
    <property type="project" value="UniProtKB-SubCell"/>
</dbReference>
<feature type="domain" description="Neurotransmitter-gated ion-channel ligand-binding" evidence="7">
    <location>
        <begin position="75"/>
        <end position="273"/>
    </location>
</feature>
<feature type="transmembrane region" description="Helical" evidence="5">
    <location>
        <begin position="602"/>
        <end position="620"/>
    </location>
</feature>
<feature type="compositionally biased region" description="Polar residues" evidence="6">
    <location>
        <begin position="235"/>
        <end position="251"/>
    </location>
</feature>
<dbReference type="GO" id="GO:0005230">
    <property type="term" value="F:extracellular ligand-gated monoatomic ion channel activity"/>
    <property type="evidence" value="ECO:0007669"/>
    <property type="project" value="InterPro"/>
</dbReference>
<feature type="region of interest" description="Disordered" evidence="6">
    <location>
        <begin position="532"/>
        <end position="563"/>
    </location>
</feature>
<dbReference type="InterPro" id="IPR006029">
    <property type="entry name" value="Neurotrans-gated_channel_TM"/>
</dbReference>
<organism evidence="9 10">
    <name type="scientific">Meloidogyne incognita</name>
    <name type="common">Southern root-knot nematode worm</name>
    <name type="synonym">Oxyuris incognita</name>
    <dbReference type="NCBI Taxonomy" id="6306"/>
    <lineage>
        <taxon>Eukaryota</taxon>
        <taxon>Metazoa</taxon>
        <taxon>Ecdysozoa</taxon>
        <taxon>Nematoda</taxon>
        <taxon>Chromadorea</taxon>
        <taxon>Rhabditida</taxon>
        <taxon>Tylenchina</taxon>
        <taxon>Tylenchomorpha</taxon>
        <taxon>Tylenchoidea</taxon>
        <taxon>Meloidogynidae</taxon>
        <taxon>Meloidogyninae</taxon>
        <taxon>Meloidogyne</taxon>
        <taxon>Meloidogyne incognita group</taxon>
    </lineage>
</organism>
<dbReference type="InterPro" id="IPR018000">
    <property type="entry name" value="Neurotransmitter_ion_chnl_CS"/>
</dbReference>
<comment type="similarity">
    <text evidence="5">Belongs to the ligand-gated ion channel (TC 1.A.9) family.</text>
</comment>
<keyword evidence="2 5" id="KW-0812">Transmembrane</keyword>
<keyword evidence="4 5" id="KW-0472">Membrane</keyword>
<reference evidence="10" key="1">
    <citation type="submission" date="2022-11" db="UniProtKB">
        <authorList>
            <consortium name="WormBaseParasite"/>
        </authorList>
    </citation>
    <scope>IDENTIFICATION</scope>
</reference>
<dbReference type="AlphaFoldDB" id="A0A914MMH6"/>
<dbReference type="Gene3D" id="2.70.170.10">
    <property type="entry name" value="Neurotransmitter-gated ion-channel ligand-binding domain"/>
    <property type="match status" value="1"/>
</dbReference>
<dbReference type="Pfam" id="PF02932">
    <property type="entry name" value="Neur_chan_memb"/>
    <property type="match status" value="1"/>
</dbReference>
<dbReference type="PANTHER" id="PTHR18945">
    <property type="entry name" value="NEUROTRANSMITTER GATED ION CHANNEL"/>
    <property type="match status" value="1"/>
</dbReference>
<dbReference type="SUPFAM" id="SSF90112">
    <property type="entry name" value="Neurotransmitter-gated ion-channel transmembrane pore"/>
    <property type="match status" value="1"/>
</dbReference>
<sequence>MFCKLINLIKPPQNLLTTKTFFYLRFFLRLFFLLNLNIYLIPTLSQVLSSPSSPIPSTYPPPPTITATPTIPKQRELLEYLFKFYRKELRPVINESTVTEVAVQLYFKQIQKVRENDQIITVYCWLEEYWTDEFLRWDPSTFGGIKQLHIPAEMIWRPDLLVYNNANMNVHESEMMTNALVQHDGRVSLFRAVITGISCHLNLHRFPFDQQICYLMLASWSYDGSQVMVRPAGDDQTNQSAGLNRNSQMNLSSHHHQSSSSSSSSNFGQNNYFMKSASLTHYIPNMEWRLIDFKTRSNLKYYFNFFDLNKFFSIRMYDCCPNPYPDICYYFSIKRNPSYYLFTLIMPSALITTITVVGFFTTHSSTGENTEKVSLGVTSLLSLALILMMVSDKLPATSDTVPVLGQYYIGLICIQFTATYITTWTLHLQTNGNSGRALPRRLRHWLLGANPRNNNLFMKHLLGRELTTMQQSVRHRIKRFERVRMGLPSYLDDSRFPFIASLGQRNGSVQQEVNSQLLSPESKYTSHRHCSIFTDSNSNQKTTENGTTKQTTERSSFNDSMSNSIKEVSQTVQEIRLSLLTEEQLRQIRVEWQMLARMIEKVLKLVFSVFTIVFAVYMLYDEQAPPLITEEWIKENSH</sequence>
<keyword evidence="9" id="KW-1185">Reference proteome</keyword>
<feature type="compositionally biased region" description="Polar residues" evidence="6">
    <location>
        <begin position="554"/>
        <end position="563"/>
    </location>
</feature>
<evidence type="ECO:0000259" key="7">
    <source>
        <dbReference type="Pfam" id="PF02931"/>
    </source>
</evidence>
<dbReference type="InterPro" id="IPR036719">
    <property type="entry name" value="Neuro-gated_channel_TM_sf"/>
</dbReference>
<dbReference type="Pfam" id="PF02931">
    <property type="entry name" value="Neur_chan_LBD"/>
    <property type="match status" value="1"/>
</dbReference>
<keyword evidence="3 5" id="KW-1133">Transmembrane helix</keyword>
<dbReference type="InterPro" id="IPR006202">
    <property type="entry name" value="Neur_chan_lig-bd"/>
</dbReference>
<dbReference type="InterPro" id="IPR006201">
    <property type="entry name" value="Neur_channel"/>
</dbReference>
<dbReference type="Gene3D" id="1.20.58.390">
    <property type="entry name" value="Neurotransmitter-gated ion-channel transmembrane domain"/>
    <property type="match status" value="1"/>
</dbReference>
<dbReference type="CDD" id="cd19051">
    <property type="entry name" value="LGIC_TM_cation"/>
    <property type="match status" value="1"/>
</dbReference>
<protein>
    <submittedName>
        <fullName evidence="10">Uncharacterized protein</fullName>
    </submittedName>
</protein>
<keyword evidence="5" id="KW-0406">Ion transport</keyword>
<feature type="region of interest" description="Disordered" evidence="6">
    <location>
        <begin position="231"/>
        <end position="266"/>
    </location>
</feature>
<dbReference type="InterPro" id="IPR038050">
    <property type="entry name" value="Neuro_actylchol_rec"/>
</dbReference>
<feature type="transmembrane region" description="Helical" evidence="5">
    <location>
        <begin position="373"/>
        <end position="391"/>
    </location>
</feature>
<dbReference type="GO" id="GO:0004888">
    <property type="term" value="F:transmembrane signaling receptor activity"/>
    <property type="evidence" value="ECO:0007669"/>
    <property type="project" value="InterPro"/>
</dbReference>
<evidence type="ECO:0000256" key="1">
    <source>
        <dbReference type="ARBA" id="ARBA00004141"/>
    </source>
</evidence>
<feature type="transmembrane region" description="Helical" evidence="5">
    <location>
        <begin position="407"/>
        <end position="426"/>
    </location>
</feature>
<accession>A0A914MMH6</accession>